<keyword evidence="3" id="KW-1185">Reference proteome</keyword>
<evidence type="ECO:0000313" key="3">
    <source>
        <dbReference type="Proteomes" id="UP000696573"/>
    </source>
</evidence>
<dbReference type="OrthoDB" id="41492at2759"/>
<evidence type="ECO:0000313" key="2">
    <source>
        <dbReference type="EMBL" id="CAH0038201.1"/>
    </source>
</evidence>
<evidence type="ECO:0000256" key="1">
    <source>
        <dbReference type="ARBA" id="ARBA00008903"/>
    </source>
</evidence>
<dbReference type="InterPro" id="IPR036291">
    <property type="entry name" value="NAD(P)-bd_dom_sf"/>
</dbReference>
<gene>
    <name evidence="2" type="ORF">CRHIZ90672A_00006260</name>
</gene>
<evidence type="ECO:0008006" key="4">
    <source>
        <dbReference type="Google" id="ProtNLM"/>
    </source>
</evidence>
<organism evidence="2 3">
    <name type="scientific">Clonostachys rhizophaga</name>
    <dbReference type="NCBI Taxonomy" id="160324"/>
    <lineage>
        <taxon>Eukaryota</taxon>
        <taxon>Fungi</taxon>
        <taxon>Dikarya</taxon>
        <taxon>Ascomycota</taxon>
        <taxon>Pezizomycotina</taxon>
        <taxon>Sordariomycetes</taxon>
        <taxon>Hypocreomycetidae</taxon>
        <taxon>Hypocreales</taxon>
        <taxon>Bionectriaceae</taxon>
        <taxon>Clonostachys</taxon>
    </lineage>
</organism>
<comment type="similarity">
    <text evidence="1">Belongs to the ornithine cyclodeaminase/mu-crystallin family.</text>
</comment>
<dbReference type="PANTHER" id="PTHR13812">
    <property type="entry name" value="KETIMINE REDUCTASE MU-CRYSTALLIN"/>
    <property type="match status" value="1"/>
</dbReference>
<sequence>MPGFLVLDNNTITDIFLNLSKDDILKFKYAFETTIREFILGAEGSLQPQPNTVVRPEGGKTLFRPFTGPKSVGVKIVTTPPPRPGEKLPLGGIITLSDENGVPSAIFNAAEITGFRTSLSALIPWYWRKHTEHIVVLGAGKQALWHTRLALALRGDEIKSITIYNRSQDRAQELLQTVQADNDKYWKSPAQLAVFDSSLADSDEKVRLLLTEADAIFCTLPTTAPLFKVDTIFYKERKRLPYISAIGSWTPDMTEIGPDVLRKAVETEPSFNPTGGKGSVVLSDDVHEATLKSGELVNSDLTTDELLNVGQVIDWLRGNGDLEQPQRERLDKWLAEGFVVLKGIGISTTDLTSAEEILRVAKERGLGTLISSF</sequence>
<dbReference type="Gene3D" id="3.30.1780.10">
    <property type="entry name" value="ornithine cyclodeaminase, domain 1"/>
    <property type="match status" value="1"/>
</dbReference>
<proteinExistence type="inferred from homology"/>
<name>A0A9N9VU87_9HYPO</name>
<dbReference type="SUPFAM" id="SSF51735">
    <property type="entry name" value="NAD(P)-binding Rossmann-fold domains"/>
    <property type="match status" value="1"/>
</dbReference>
<dbReference type="InterPro" id="IPR023401">
    <property type="entry name" value="ODC_N"/>
</dbReference>
<dbReference type="PANTHER" id="PTHR13812:SF19">
    <property type="entry name" value="KETIMINE REDUCTASE MU-CRYSTALLIN"/>
    <property type="match status" value="1"/>
</dbReference>
<accession>A0A9N9VU87</accession>
<dbReference type="Gene3D" id="3.40.50.720">
    <property type="entry name" value="NAD(P)-binding Rossmann-like Domain"/>
    <property type="match status" value="1"/>
</dbReference>
<dbReference type="GO" id="GO:0005737">
    <property type="term" value="C:cytoplasm"/>
    <property type="evidence" value="ECO:0007669"/>
    <property type="project" value="TreeGrafter"/>
</dbReference>
<reference evidence="2" key="1">
    <citation type="submission" date="2021-10" db="EMBL/GenBank/DDBJ databases">
        <authorList>
            <person name="Piombo E."/>
        </authorList>
    </citation>
    <scope>NUCLEOTIDE SEQUENCE</scope>
</reference>
<dbReference type="Pfam" id="PF02423">
    <property type="entry name" value="OCD_Mu_crystall"/>
    <property type="match status" value="1"/>
</dbReference>
<dbReference type="Proteomes" id="UP000696573">
    <property type="component" value="Unassembled WGS sequence"/>
</dbReference>
<dbReference type="EMBL" id="CABFNQ020000760">
    <property type="protein sequence ID" value="CAH0038201.1"/>
    <property type="molecule type" value="Genomic_DNA"/>
</dbReference>
<comment type="caution">
    <text evidence="2">The sequence shown here is derived from an EMBL/GenBank/DDBJ whole genome shotgun (WGS) entry which is preliminary data.</text>
</comment>
<dbReference type="InterPro" id="IPR003462">
    <property type="entry name" value="ODC_Mu_crystall"/>
</dbReference>
<protein>
    <recommendedName>
        <fullName evidence="4">Quinate/shikimate 5-dehydrogenase/glutamyl-tRNA reductase domain-containing protein</fullName>
    </recommendedName>
</protein>
<dbReference type="AlphaFoldDB" id="A0A9N9VU87"/>